<dbReference type="Proteomes" id="UP001153714">
    <property type="component" value="Chromosome 1"/>
</dbReference>
<evidence type="ECO:0008006" key="3">
    <source>
        <dbReference type="Google" id="ProtNLM"/>
    </source>
</evidence>
<dbReference type="AlphaFoldDB" id="A0A9N9N3K5"/>
<evidence type="ECO:0000313" key="2">
    <source>
        <dbReference type="Proteomes" id="UP001153714"/>
    </source>
</evidence>
<sequence>MKAVISLYNALVRSQLEHKAIVWAPYEKKYTLMLERVQNKFARVPDRYIWRRRQVPLLMVPSARTNLLKEAPFTRAISIINMIANEIDIFDCALNCKCTATQCCDNCKCDSSCNCDAKKTTCSGGDSCSATKK</sequence>
<proteinExistence type="predicted"/>
<keyword evidence="2" id="KW-1185">Reference proteome</keyword>
<gene>
    <name evidence="1" type="ORF">DIATSA_LOCUS547</name>
</gene>
<protein>
    <recommendedName>
        <fullName evidence="3">Metallothionein</fullName>
    </recommendedName>
</protein>
<dbReference type="EMBL" id="OU893332">
    <property type="protein sequence ID" value="CAG9782273.1"/>
    <property type="molecule type" value="Genomic_DNA"/>
</dbReference>
<evidence type="ECO:0000313" key="1">
    <source>
        <dbReference type="EMBL" id="CAG9782273.1"/>
    </source>
</evidence>
<name>A0A9N9N3K5_9NEOP</name>
<organism evidence="1 2">
    <name type="scientific">Diatraea saccharalis</name>
    <name type="common">sugarcane borer</name>
    <dbReference type="NCBI Taxonomy" id="40085"/>
    <lineage>
        <taxon>Eukaryota</taxon>
        <taxon>Metazoa</taxon>
        <taxon>Ecdysozoa</taxon>
        <taxon>Arthropoda</taxon>
        <taxon>Hexapoda</taxon>
        <taxon>Insecta</taxon>
        <taxon>Pterygota</taxon>
        <taxon>Neoptera</taxon>
        <taxon>Endopterygota</taxon>
        <taxon>Lepidoptera</taxon>
        <taxon>Glossata</taxon>
        <taxon>Ditrysia</taxon>
        <taxon>Pyraloidea</taxon>
        <taxon>Crambidae</taxon>
        <taxon>Crambinae</taxon>
        <taxon>Diatraea</taxon>
    </lineage>
</organism>
<reference evidence="1" key="2">
    <citation type="submission" date="2022-10" db="EMBL/GenBank/DDBJ databases">
        <authorList>
            <consortium name="ENA_rothamsted_submissions"/>
            <consortium name="culmorum"/>
            <person name="King R."/>
        </authorList>
    </citation>
    <scope>NUCLEOTIDE SEQUENCE</scope>
</reference>
<dbReference type="OrthoDB" id="10056483at2759"/>
<reference evidence="1" key="1">
    <citation type="submission" date="2021-12" db="EMBL/GenBank/DDBJ databases">
        <authorList>
            <person name="King R."/>
        </authorList>
    </citation>
    <scope>NUCLEOTIDE SEQUENCE</scope>
</reference>
<accession>A0A9N9N3K5</accession>